<gene>
    <name evidence="1" type="ORF">ZEAMMB73_Zm00001d053335</name>
</gene>
<sequence>MLGGNMMQRLYKEIFEPAIQATLFATVGQCSAAVTLRMLY</sequence>
<organism evidence="1">
    <name type="scientific">Zea mays</name>
    <name type="common">Maize</name>
    <dbReference type="NCBI Taxonomy" id="4577"/>
    <lineage>
        <taxon>Eukaryota</taxon>
        <taxon>Viridiplantae</taxon>
        <taxon>Streptophyta</taxon>
        <taxon>Embryophyta</taxon>
        <taxon>Tracheophyta</taxon>
        <taxon>Spermatophyta</taxon>
        <taxon>Magnoliopsida</taxon>
        <taxon>Liliopsida</taxon>
        <taxon>Poales</taxon>
        <taxon>Poaceae</taxon>
        <taxon>PACMAD clade</taxon>
        <taxon>Panicoideae</taxon>
        <taxon>Andropogonodae</taxon>
        <taxon>Andropogoneae</taxon>
        <taxon>Tripsacinae</taxon>
        <taxon>Zea</taxon>
    </lineage>
</organism>
<dbReference type="InParanoid" id="A0A1D6QNY9"/>
<name>A0A1D6QNY9_MAIZE</name>
<dbReference type="AlphaFoldDB" id="A0A1D6QNY9"/>
<proteinExistence type="predicted"/>
<evidence type="ECO:0000313" key="1">
    <source>
        <dbReference type="EMBL" id="AQK59285.1"/>
    </source>
</evidence>
<accession>A0A1D6QNY9</accession>
<reference evidence="1" key="1">
    <citation type="submission" date="2015-12" db="EMBL/GenBank/DDBJ databases">
        <title>Update maize B73 reference genome by single molecule sequencing technologies.</title>
        <authorList>
            <consortium name="Maize Genome Sequencing Project"/>
            <person name="Ware D."/>
        </authorList>
    </citation>
    <scope>NUCLEOTIDE SEQUENCE</scope>
    <source>
        <tissue evidence="1">Seedling</tissue>
    </source>
</reference>
<protein>
    <submittedName>
        <fullName evidence="1">OSJNBa0084K11.8-like protein</fullName>
    </submittedName>
</protein>
<dbReference type="EMBL" id="CM000780">
    <property type="protein sequence ID" value="AQK59285.1"/>
    <property type="molecule type" value="Genomic_DNA"/>
</dbReference>